<sequence length="76" mass="8553">MENSRIDTLILAAVDGNWSKVARVIGIIADVEKVDVSRIDEMGLVVQARLEVLIQTGILEVQGNIQKWRHSEVRRT</sequence>
<dbReference type="AlphaFoldDB" id="A0A7W2IKL9"/>
<protein>
    <recommendedName>
        <fullName evidence="1">DUF3658 domain-containing protein</fullName>
    </recommendedName>
</protein>
<name>A0A7W2IKL9_9BURK</name>
<comment type="caution">
    <text evidence="2">The sequence shown here is derived from an EMBL/GenBank/DDBJ whole genome shotgun (WGS) entry which is preliminary data.</text>
</comment>
<gene>
    <name evidence="2" type="ORF">H3H39_11770</name>
</gene>
<proteinExistence type="predicted"/>
<dbReference type="Pfam" id="PF12395">
    <property type="entry name" value="DUF3658"/>
    <property type="match status" value="1"/>
</dbReference>
<reference evidence="2 3" key="1">
    <citation type="submission" date="2020-07" db="EMBL/GenBank/DDBJ databases">
        <title>Novel species isolated from subtropical streams in China.</title>
        <authorList>
            <person name="Lu H."/>
        </authorList>
    </citation>
    <scope>NUCLEOTIDE SEQUENCE [LARGE SCALE GENOMIC DNA]</scope>
    <source>
        <strain evidence="2 3">LX47W</strain>
    </source>
</reference>
<evidence type="ECO:0000313" key="3">
    <source>
        <dbReference type="Proteomes" id="UP000573499"/>
    </source>
</evidence>
<dbReference type="EMBL" id="JACEZU010000005">
    <property type="protein sequence ID" value="MBA5687723.1"/>
    <property type="molecule type" value="Genomic_DNA"/>
</dbReference>
<keyword evidence="3" id="KW-1185">Reference proteome</keyword>
<dbReference type="Proteomes" id="UP000573499">
    <property type="component" value="Unassembled WGS sequence"/>
</dbReference>
<evidence type="ECO:0000259" key="1">
    <source>
        <dbReference type="Pfam" id="PF12395"/>
    </source>
</evidence>
<evidence type="ECO:0000313" key="2">
    <source>
        <dbReference type="EMBL" id="MBA5687723.1"/>
    </source>
</evidence>
<dbReference type="RefSeq" id="WP_182153571.1">
    <property type="nucleotide sequence ID" value="NZ_JACEZU010000005.1"/>
</dbReference>
<organism evidence="2 3">
    <name type="scientific">Rugamonas apoptosis</name>
    <dbReference type="NCBI Taxonomy" id="2758570"/>
    <lineage>
        <taxon>Bacteria</taxon>
        <taxon>Pseudomonadati</taxon>
        <taxon>Pseudomonadota</taxon>
        <taxon>Betaproteobacteria</taxon>
        <taxon>Burkholderiales</taxon>
        <taxon>Oxalobacteraceae</taxon>
        <taxon>Telluria group</taxon>
        <taxon>Rugamonas</taxon>
    </lineage>
</organism>
<accession>A0A7W2IKL9</accession>
<feature type="domain" description="DUF3658" evidence="1">
    <location>
        <begin position="4"/>
        <end position="71"/>
    </location>
</feature>
<dbReference type="InterPro" id="IPR022123">
    <property type="entry name" value="DUF3658"/>
</dbReference>